<dbReference type="PANTHER" id="PTHR48043">
    <property type="entry name" value="EG:EG0003.4 PROTEIN-RELATED"/>
    <property type="match status" value="1"/>
</dbReference>
<dbReference type="AlphaFoldDB" id="A0AAN5DCI9"/>
<keyword evidence="2 6" id="KW-0328">Glycosyltransferase</keyword>
<keyword evidence="7" id="KW-0812">Transmembrane</keyword>
<dbReference type="FunFam" id="3.40.50.2000:FF:000201">
    <property type="entry name" value="UDP-glucuronosyltransferase"/>
    <property type="match status" value="1"/>
</dbReference>
<protein>
    <recommendedName>
        <fullName evidence="7">UDP-glucuronosyltransferase</fullName>
        <ecNumber evidence="7">2.4.1.17</ecNumber>
    </recommendedName>
</protein>
<organism evidence="8 9">
    <name type="scientific">Pristionchus mayeri</name>
    <dbReference type="NCBI Taxonomy" id="1317129"/>
    <lineage>
        <taxon>Eukaryota</taxon>
        <taxon>Metazoa</taxon>
        <taxon>Ecdysozoa</taxon>
        <taxon>Nematoda</taxon>
        <taxon>Chromadorea</taxon>
        <taxon>Rhabditida</taxon>
        <taxon>Rhabditina</taxon>
        <taxon>Diplogasteromorpha</taxon>
        <taxon>Diplogasteroidea</taxon>
        <taxon>Neodiplogasteridae</taxon>
        <taxon>Pristionchus</taxon>
    </lineage>
</organism>
<feature type="chain" id="PRO_5042665013" description="UDP-glucuronosyltransferase" evidence="7">
    <location>
        <begin position="19"/>
        <end position="523"/>
    </location>
</feature>
<dbReference type="EC" id="2.4.1.17" evidence="7"/>
<evidence type="ECO:0000313" key="8">
    <source>
        <dbReference type="EMBL" id="GMR60604.1"/>
    </source>
</evidence>
<feature type="non-terminal residue" evidence="8">
    <location>
        <position position="1"/>
    </location>
</feature>
<dbReference type="InterPro" id="IPR035595">
    <property type="entry name" value="UDP_glycos_trans_CS"/>
</dbReference>
<accession>A0AAN5DCI9</accession>
<evidence type="ECO:0000256" key="2">
    <source>
        <dbReference type="ARBA" id="ARBA00022676"/>
    </source>
</evidence>
<dbReference type="Gene3D" id="3.40.50.2000">
    <property type="entry name" value="Glycogen Phosphorylase B"/>
    <property type="match status" value="1"/>
</dbReference>
<keyword evidence="4 7" id="KW-0732">Signal</keyword>
<dbReference type="InterPro" id="IPR050271">
    <property type="entry name" value="UDP-glycosyltransferase"/>
</dbReference>
<comment type="catalytic activity">
    <reaction evidence="5 7">
        <text>glucuronate acceptor + UDP-alpha-D-glucuronate = acceptor beta-D-glucuronoside + UDP + H(+)</text>
        <dbReference type="Rhea" id="RHEA:21032"/>
        <dbReference type="ChEBI" id="CHEBI:15378"/>
        <dbReference type="ChEBI" id="CHEBI:58052"/>
        <dbReference type="ChEBI" id="CHEBI:58223"/>
        <dbReference type="ChEBI" id="CHEBI:132367"/>
        <dbReference type="ChEBI" id="CHEBI:132368"/>
        <dbReference type="EC" id="2.4.1.17"/>
    </reaction>
</comment>
<evidence type="ECO:0000256" key="6">
    <source>
        <dbReference type="RuleBase" id="RU003718"/>
    </source>
</evidence>
<dbReference type="GO" id="GO:0015020">
    <property type="term" value="F:glucuronosyltransferase activity"/>
    <property type="evidence" value="ECO:0007669"/>
    <property type="project" value="UniProtKB-EC"/>
</dbReference>
<proteinExistence type="inferred from homology"/>
<evidence type="ECO:0000313" key="9">
    <source>
        <dbReference type="Proteomes" id="UP001328107"/>
    </source>
</evidence>
<dbReference type="GO" id="GO:0016020">
    <property type="term" value="C:membrane"/>
    <property type="evidence" value="ECO:0007669"/>
    <property type="project" value="UniProtKB-SubCell"/>
</dbReference>
<keyword evidence="7" id="KW-1133">Transmembrane helix</keyword>
<evidence type="ECO:0000256" key="5">
    <source>
        <dbReference type="ARBA" id="ARBA00047475"/>
    </source>
</evidence>
<comment type="caution">
    <text evidence="8">The sequence shown here is derived from an EMBL/GenBank/DDBJ whole genome shotgun (WGS) entry which is preliminary data.</text>
</comment>
<dbReference type="CDD" id="cd03784">
    <property type="entry name" value="GT1_Gtf-like"/>
    <property type="match status" value="1"/>
</dbReference>
<name>A0AAN5DCI9_9BILA</name>
<sequence length="523" mass="59236">TAMRLVFSLLLLFSSVNSFKFLVYNAQFGKSHVNFLARITDVLVDAGHEVVMVSPIMNKQIGGPMTDKARVIELPQSTYAEEMEDYMNNHMSQNAWVQNPLRMFANQSALLETWGRACESVIKYPGLIEQMKSENFDAAFAESFDACGPILFYLAGIDKWAVTDSVAIRDGSFYVTQTPGNPAYVPSLMMGASDQMGFFTRLSNTIGYVAISFFMEQHFPATEKFLRESFPDLPSIKEIMATNSLVFLNSEPLVDFPKITSARIIDIGGISVTSEEHKPLNKTWSDILDLRPRAILISFGTVARAHAMPEEYKQTIRETVRRLPDTTFIWKYEKPEDKISAGIPNLVESTWVPQRDMLHDPRLTAFITHCGQGSTTESIDAGIPLIVIPVLADQTRNAHQLERNGIGLRLEKTDLAGGDKLEKAIREILTNDSYRNNAKKTRQIIADRPFPMKEIFIRNMQFLAKYGPLRQLDHYGRHLNFFQYYLIDIIAFVAVILLSLLALVLFAIRSVLRRITLRKSKQD</sequence>
<dbReference type="InterPro" id="IPR002213">
    <property type="entry name" value="UDP_glucos_trans"/>
</dbReference>
<dbReference type="PROSITE" id="PS00375">
    <property type="entry name" value="UDPGT"/>
    <property type="match status" value="1"/>
</dbReference>
<dbReference type="EMBL" id="BTRK01000006">
    <property type="protein sequence ID" value="GMR60604.1"/>
    <property type="molecule type" value="Genomic_DNA"/>
</dbReference>
<feature type="transmembrane region" description="Helical" evidence="7">
    <location>
        <begin position="484"/>
        <end position="512"/>
    </location>
</feature>
<reference evidence="9" key="1">
    <citation type="submission" date="2022-10" db="EMBL/GenBank/DDBJ databases">
        <title>Genome assembly of Pristionchus species.</title>
        <authorList>
            <person name="Yoshida K."/>
            <person name="Sommer R.J."/>
        </authorList>
    </citation>
    <scope>NUCLEOTIDE SEQUENCE [LARGE SCALE GENOMIC DNA]</scope>
    <source>
        <strain evidence="9">RS5460</strain>
    </source>
</reference>
<keyword evidence="9" id="KW-1185">Reference proteome</keyword>
<comment type="similarity">
    <text evidence="1 6">Belongs to the UDP-glycosyltransferase family.</text>
</comment>
<keyword evidence="3 6" id="KW-0808">Transferase</keyword>
<gene>
    <name evidence="8" type="ORF">PMAYCL1PPCAC_30799</name>
</gene>
<dbReference type="PANTHER" id="PTHR48043:SF23">
    <property type="entry name" value="UDP-GLUCURONOSYLTRANSFERASE"/>
    <property type="match status" value="1"/>
</dbReference>
<evidence type="ECO:0000256" key="7">
    <source>
        <dbReference type="RuleBase" id="RU362059"/>
    </source>
</evidence>
<evidence type="ECO:0000256" key="1">
    <source>
        <dbReference type="ARBA" id="ARBA00009995"/>
    </source>
</evidence>
<evidence type="ECO:0000256" key="4">
    <source>
        <dbReference type="ARBA" id="ARBA00022729"/>
    </source>
</evidence>
<dbReference type="Proteomes" id="UP001328107">
    <property type="component" value="Unassembled WGS sequence"/>
</dbReference>
<dbReference type="Pfam" id="PF00201">
    <property type="entry name" value="UDPGT"/>
    <property type="match status" value="1"/>
</dbReference>
<evidence type="ECO:0000256" key="3">
    <source>
        <dbReference type="ARBA" id="ARBA00022679"/>
    </source>
</evidence>
<comment type="subcellular location">
    <subcellularLocation>
        <location evidence="7">Membrane</location>
        <topology evidence="7">Single-pass membrane protein</topology>
    </subcellularLocation>
</comment>
<dbReference type="SUPFAM" id="SSF53756">
    <property type="entry name" value="UDP-Glycosyltransferase/glycogen phosphorylase"/>
    <property type="match status" value="1"/>
</dbReference>
<feature type="signal peptide" evidence="7">
    <location>
        <begin position="1"/>
        <end position="18"/>
    </location>
</feature>
<keyword evidence="7" id="KW-0472">Membrane</keyword>